<protein>
    <submittedName>
        <fullName evidence="3">Uncharacterized protein</fullName>
    </submittedName>
</protein>
<dbReference type="EMBL" id="CADCVX010000073">
    <property type="protein sequence ID" value="CAA9486610.1"/>
    <property type="molecule type" value="Genomic_DNA"/>
</dbReference>
<sequence length="110" mass="12414">MEPFTLNQAIVAGLLFLLGLLIGMFLLAGGKWKRRYRDEAVRREALEQENARLGAQLREHESLRHAAAKAPVQSTNVHEETRVVETTPVEPYRRVTPTSDGSPDIVIRRP</sequence>
<organism evidence="3">
    <name type="scientific">uncultured Sphingomonadaceae bacterium</name>
    <dbReference type="NCBI Taxonomy" id="169976"/>
    <lineage>
        <taxon>Bacteria</taxon>
        <taxon>Pseudomonadati</taxon>
        <taxon>Pseudomonadota</taxon>
        <taxon>Alphaproteobacteria</taxon>
        <taxon>Sphingomonadales</taxon>
        <taxon>Sphingomonadaceae</taxon>
        <taxon>environmental samples</taxon>
    </lineage>
</organism>
<accession>A0A6J4S0Z4</accession>
<feature type="region of interest" description="Disordered" evidence="1">
    <location>
        <begin position="64"/>
        <end position="110"/>
    </location>
</feature>
<name>A0A6J4S0Z4_9SPHN</name>
<evidence type="ECO:0000313" key="3">
    <source>
        <dbReference type="EMBL" id="CAA9486610.1"/>
    </source>
</evidence>
<reference evidence="3" key="1">
    <citation type="submission" date="2020-02" db="EMBL/GenBank/DDBJ databases">
        <authorList>
            <person name="Meier V. D."/>
        </authorList>
    </citation>
    <scope>NUCLEOTIDE SEQUENCE</scope>
    <source>
        <strain evidence="3">AVDCRST_MAG91</strain>
    </source>
</reference>
<gene>
    <name evidence="3" type="ORF">AVDCRST_MAG91-323</name>
</gene>
<feature type="transmembrane region" description="Helical" evidence="2">
    <location>
        <begin position="6"/>
        <end position="28"/>
    </location>
</feature>
<proteinExistence type="predicted"/>
<keyword evidence="2" id="KW-0472">Membrane</keyword>
<keyword evidence="2" id="KW-1133">Transmembrane helix</keyword>
<dbReference type="AlphaFoldDB" id="A0A6J4S0Z4"/>
<evidence type="ECO:0000256" key="1">
    <source>
        <dbReference type="SAM" id="MobiDB-lite"/>
    </source>
</evidence>
<evidence type="ECO:0000256" key="2">
    <source>
        <dbReference type="SAM" id="Phobius"/>
    </source>
</evidence>
<keyword evidence="2" id="KW-0812">Transmembrane</keyword>